<name>A0A7J7IMI0_9RHOD</name>
<dbReference type="Gene3D" id="3.40.50.12780">
    <property type="entry name" value="N-terminal domain of ligase-like"/>
    <property type="match status" value="1"/>
</dbReference>
<dbReference type="PANTHER" id="PTHR43272:SF33">
    <property type="entry name" value="AMP-BINDING DOMAIN-CONTAINING PROTEIN-RELATED"/>
    <property type="match status" value="1"/>
</dbReference>
<dbReference type="EMBL" id="VWRR01000004">
    <property type="protein sequence ID" value="KAF6004312.1"/>
    <property type="molecule type" value="Genomic_DNA"/>
</dbReference>
<evidence type="ECO:0000259" key="3">
    <source>
        <dbReference type="Pfam" id="PF00501"/>
    </source>
</evidence>
<comment type="caution">
    <text evidence="4">The sequence shown here is derived from an EMBL/GenBank/DDBJ whole genome shotgun (WGS) entry which is preliminary data.</text>
</comment>
<dbReference type="SUPFAM" id="SSF56801">
    <property type="entry name" value="Acetyl-CoA synthetase-like"/>
    <property type="match status" value="1"/>
</dbReference>
<dbReference type="AlphaFoldDB" id="A0A7J7IMI0"/>
<organism evidence="4 5">
    <name type="scientific">Cyanidiococcus yangmingshanensis</name>
    <dbReference type="NCBI Taxonomy" id="2690220"/>
    <lineage>
        <taxon>Eukaryota</taxon>
        <taxon>Rhodophyta</taxon>
        <taxon>Bangiophyceae</taxon>
        <taxon>Cyanidiales</taxon>
        <taxon>Cyanidiaceae</taxon>
        <taxon>Cyanidiococcus</taxon>
    </lineage>
</organism>
<dbReference type="PANTHER" id="PTHR43272">
    <property type="entry name" value="LONG-CHAIN-FATTY-ACID--COA LIGASE"/>
    <property type="match status" value="1"/>
</dbReference>
<keyword evidence="5" id="KW-1185">Reference proteome</keyword>
<dbReference type="InterPro" id="IPR020845">
    <property type="entry name" value="AMP-binding_CS"/>
</dbReference>
<sequence length="656" mass="73049">MQETKQLKSVQKPGSRAGENESALYVCGYSEEPILRRPFPGENAPLHTLYDMFLRGCRVGGDSAPCLGFRNKKRSGKYDWLSYGQVRAQVIAVGDALMREFGLQRGDRVGIYAKNCKEWMVVLLACSSRGLVPVPVYDSLGADSASFVVKHSEMKLLFTSIENLRRARESVGSLPIQVVILDAEEAVDSLPTFQNLLEKGDSEQPPPSSTADDEDRLMIIMYTSGTTGTPKGVMLKNEALLAEVAALQKATDAFQIPIGPGDLLLSYLPLAHIFEQAAETLWLVCGASIAYYGGDIKHLVDDIIEVKPTVFVGVPRVFARFYERVMSTVAEQGLVARTLFRLAYTMQSANVRAGTRSRIWDRLIFEKLRKRLFPRVRFFFSGAAPLPEHLNIFMRTVFGAPTLQGYGMTETTAGAFVGSPTDPPDCVGGVMACFEFKLVDVPEMKYTHCDKPCPRGELWLKGPALTCGYYKNEQATNEAFPRNDGWMATGDIGRLNPDGTLAIIDRKKNIFKLAQGEYVAVEALESEYQKAKGISQIWVYGNSLKNSLVAVVVPDRGHLQRQGLLSENEGLSNLRPATREKIKQYLLKELAVQAKASNLKGYEYLKAIHLETEVNDMNQGFTIENDCLTPTMKLKRPQLTERYRKVIEQLYTQLGE</sequence>
<protein>
    <submittedName>
        <fullName evidence="4">Eukaryotic long-chain fatty acid CoA synthetase (LC-FACS)</fullName>
    </submittedName>
</protein>
<evidence type="ECO:0000313" key="5">
    <source>
        <dbReference type="Proteomes" id="UP000530660"/>
    </source>
</evidence>
<dbReference type="GO" id="GO:0004467">
    <property type="term" value="F:long-chain fatty acid-CoA ligase activity"/>
    <property type="evidence" value="ECO:0007669"/>
    <property type="project" value="TreeGrafter"/>
</dbReference>
<dbReference type="InterPro" id="IPR042099">
    <property type="entry name" value="ANL_N_sf"/>
</dbReference>
<dbReference type="GO" id="GO:0016020">
    <property type="term" value="C:membrane"/>
    <property type="evidence" value="ECO:0007669"/>
    <property type="project" value="TreeGrafter"/>
</dbReference>
<keyword evidence="2" id="KW-0067">ATP-binding</keyword>
<evidence type="ECO:0000256" key="2">
    <source>
        <dbReference type="ARBA" id="ARBA00022840"/>
    </source>
</evidence>
<keyword evidence="1" id="KW-0547">Nucleotide-binding</keyword>
<dbReference type="Proteomes" id="UP000530660">
    <property type="component" value="Unassembled WGS sequence"/>
</dbReference>
<proteinExistence type="predicted"/>
<evidence type="ECO:0000256" key="1">
    <source>
        <dbReference type="ARBA" id="ARBA00022741"/>
    </source>
</evidence>
<dbReference type="Pfam" id="PF00501">
    <property type="entry name" value="AMP-binding"/>
    <property type="match status" value="1"/>
</dbReference>
<dbReference type="OrthoDB" id="1700726at2759"/>
<accession>A0A7J7IMI0</accession>
<reference evidence="4 5" key="1">
    <citation type="journal article" date="2020" name="J. Phycol.">
        <title>Comparative genome analysis reveals Cyanidiococcus gen. nov., a new extremophilic red algal genus sister to Cyanidioschyzon (Cyanidioschyzonaceae, Rhodophyta).</title>
        <authorList>
            <person name="Liu S.-L."/>
            <person name="Chiang Y.-R."/>
            <person name="Yoon H.S."/>
            <person name="Fu H.-Y."/>
        </authorList>
    </citation>
    <scope>NUCLEOTIDE SEQUENCE [LARGE SCALE GENOMIC DNA]</scope>
    <source>
        <strain evidence="4 5">THAL066</strain>
    </source>
</reference>
<evidence type="ECO:0000313" key="4">
    <source>
        <dbReference type="EMBL" id="KAF6004312.1"/>
    </source>
</evidence>
<dbReference type="PROSITE" id="PS00455">
    <property type="entry name" value="AMP_BINDING"/>
    <property type="match status" value="1"/>
</dbReference>
<feature type="domain" description="AMP-dependent synthetase/ligase" evidence="3">
    <location>
        <begin position="76"/>
        <end position="470"/>
    </location>
</feature>
<dbReference type="GO" id="GO:0005524">
    <property type="term" value="F:ATP binding"/>
    <property type="evidence" value="ECO:0007669"/>
    <property type="project" value="UniProtKB-KW"/>
</dbReference>
<dbReference type="InterPro" id="IPR000873">
    <property type="entry name" value="AMP-dep_synth/lig_dom"/>
</dbReference>
<dbReference type="GO" id="GO:0005783">
    <property type="term" value="C:endoplasmic reticulum"/>
    <property type="evidence" value="ECO:0007669"/>
    <property type="project" value="TreeGrafter"/>
</dbReference>
<gene>
    <name evidence="4" type="primary">LACS2</name>
    <name evidence="4" type="ORF">F1559_004870</name>
</gene>